<gene>
    <name evidence="11" type="ORF">SAMN05192557_0969</name>
</gene>
<proteinExistence type="inferred from homology"/>
<dbReference type="PANTHER" id="PTHR43744">
    <property type="entry name" value="ABC TRANSPORTER PERMEASE PROTEIN MG189-RELATED-RELATED"/>
    <property type="match status" value="1"/>
</dbReference>
<dbReference type="InterPro" id="IPR000515">
    <property type="entry name" value="MetI-like"/>
</dbReference>
<dbReference type="AlphaFoldDB" id="A0A662Z4T2"/>
<comment type="similarity">
    <text evidence="9">Belongs to the binding-protein-dependent transport system permease family.</text>
</comment>
<keyword evidence="5 9" id="KW-0812">Transmembrane</keyword>
<protein>
    <submittedName>
        <fullName evidence="11">Carbohydrate ABC transporter membrane protein 2, CUT1 family</fullName>
    </submittedName>
</protein>
<dbReference type="EMBL" id="FOIT01000002">
    <property type="protein sequence ID" value="SEV95209.1"/>
    <property type="molecule type" value="Genomic_DNA"/>
</dbReference>
<accession>A0A662Z4T2</accession>
<keyword evidence="7" id="KW-0406">Ion transport</keyword>
<comment type="subcellular location">
    <subcellularLocation>
        <location evidence="1 9">Cell membrane</location>
        <topology evidence="1 9">Multi-pass membrane protein</topology>
    </subcellularLocation>
</comment>
<dbReference type="RefSeq" id="WP_091474437.1">
    <property type="nucleotide sequence ID" value="NZ_FOIT01000002.1"/>
</dbReference>
<feature type="transmembrane region" description="Helical" evidence="9">
    <location>
        <begin position="178"/>
        <end position="200"/>
    </location>
</feature>
<evidence type="ECO:0000256" key="4">
    <source>
        <dbReference type="ARBA" id="ARBA00022596"/>
    </source>
</evidence>
<dbReference type="Proteomes" id="UP000243605">
    <property type="component" value="Unassembled WGS sequence"/>
</dbReference>
<feature type="transmembrane region" description="Helical" evidence="9">
    <location>
        <begin position="67"/>
        <end position="91"/>
    </location>
</feature>
<reference evidence="11 12" key="1">
    <citation type="submission" date="2016-10" db="EMBL/GenBank/DDBJ databases">
        <authorList>
            <person name="Varghese N."/>
            <person name="Submissions S."/>
        </authorList>
    </citation>
    <scope>NUCLEOTIDE SEQUENCE [LARGE SCALE GENOMIC DNA]</scope>
    <source>
        <strain evidence="11 12">IBRC-M10081</strain>
    </source>
</reference>
<feature type="transmembrane region" description="Helical" evidence="9">
    <location>
        <begin position="7"/>
        <end position="29"/>
    </location>
</feature>
<feature type="transmembrane region" description="Helical" evidence="9">
    <location>
        <begin position="138"/>
        <end position="157"/>
    </location>
</feature>
<sequence>MKPLSKTFIYTFLIIGSLLMLLPFVWMLLTSIKPSFEVRVMPPIWIPSEFRFDNYLIAFEVAPFATYFMNSMIVTVLSTIGELMTTILAAYAFAKVQFFGKNVLFAILIATMMIPGEMLLIPNFVTLANFQWIDQYEALIIPWLASIFSIFLLRQFFKSVPDELGYAARIDGCTDWRYLWQVMVPIAMPAIITITLLKAIGSWNAFLWPLIVTNSTNMRTLPVGLTAFTSEAGTNYELLMAASAMIILPMIILFVFLQRYIISGVSRSGLKG</sequence>
<dbReference type="PANTHER" id="PTHR43744:SF12">
    <property type="entry name" value="ABC TRANSPORTER PERMEASE PROTEIN MG189-RELATED"/>
    <property type="match status" value="1"/>
</dbReference>
<evidence type="ECO:0000256" key="8">
    <source>
        <dbReference type="ARBA" id="ARBA00023136"/>
    </source>
</evidence>
<dbReference type="InterPro" id="IPR035906">
    <property type="entry name" value="MetI-like_sf"/>
</dbReference>
<feature type="transmembrane region" description="Helical" evidence="9">
    <location>
        <begin position="238"/>
        <end position="257"/>
    </location>
</feature>
<dbReference type="Pfam" id="PF00528">
    <property type="entry name" value="BPD_transp_1"/>
    <property type="match status" value="1"/>
</dbReference>
<dbReference type="GO" id="GO:0005886">
    <property type="term" value="C:plasma membrane"/>
    <property type="evidence" value="ECO:0007669"/>
    <property type="project" value="UniProtKB-SubCell"/>
</dbReference>
<evidence type="ECO:0000256" key="5">
    <source>
        <dbReference type="ARBA" id="ARBA00022692"/>
    </source>
</evidence>
<keyword evidence="6 9" id="KW-1133">Transmembrane helix</keyword>
<evidence type="ECO:0000256" key="7">
    <source>
        <dbReference type="ARBA" id="ARBA00023112"/>
    </source>
</evidence>
<evidence type="ECO:0000256" key="3">
    <source>
        <dbReference type="ARBA" id="ARBA00022475"/>
    </source>
</evidence>
<keyword evidence="7" id="KW-0921">Nickel transport</keyword>
<evidence type="ECO:0000313" key="11">
    <source>
        <dbReference type="EMBL" id="SEV95209.1"/>
    </source>
</evidence>
<feature type="transmembrane region" description="Helical" evidence="9">
    <location>
        <begin position="103"/>
        <end position="126"/>
    </location>
</feature>
<dbReference type="OrthoDB" id="9794684at2"/>
<dbReference type="Gene3D" id="1.10.3720.10">
    <property type="entry name" value="MetI-like"/>
    <property type="match status" value="1"/>
</dbReference>
<keyword evidence="2 9" id="KW-0813">Transport</keyword>
<keyword evidence="12" id="KW-1185">Reference proteome</keyword>
<evidence type="ECO:0000259" key="10">
    <source>
        <dbReference type="PROSITE" id="PS50928"/>
    </source>
</evidence>
<feature type="domain" description="ABC transmembrane type-1" evidence="10">
    <location>
        <begin position="68"/>
        <end position="257"/>
    </location>
</feature>
<keyword evidence="4" id="KW-0533">Nickel</keyword>
<evidence type="ECO:0000256" key="1">
    <source>
        <dbReference type="ARBA" id="ARBA00004651"/>
    </source>
</evidence>
<keyword evidence="8 9" id="KW-0472">Membrane</keyword>
<dbReference type="PROSITE" id="PS50928">
    <property type="entry name" value="ABC_TM1"/>
    <property type="match status" value="1"/>
</dbReference>
<name>A0A662Z4T2_9STAP</name>
<dbReference type="GO" id="GO:0015675">
    <property type="term" value="P:nickel cation transport"/>
    <property type="evidence" value="ECO:0007669"/>
    <property type="project" value="UniProtKB-KW"/>
</dbReference>
<dbReference type="SUPFAM" id="SSF161098">
    <property type="entry name" value="MetI-like"/>
    <property type="match status" value="1"/>
</dbReference>
<dbReference type="CDD" id="cd06261">
    <property type="entry name" value="TM_PBP2"/>
    <property type="match status" value="1"/>
</dbReference>
<evidence type="ECO:0000256" key="9">
    <source>
        <dbReference type="RuleBase" id="RU363032"/>
    </source>
</evidence>
<keyword evidence="3" id="KW-1003">Cell membrane</keyword>
<dbReference type="GO" id="GO:0055085">
    <property type="term" value="P:transmembrane transport"/>
    <property type="evidence" value="ECO:0007669"/>
    <property type="project" value="InterPro"/>
</dbReference>
<organism evidence="11 12">
    <name type="scientific">Aliicoccus persicus</name>
    <dbReference type="NCBI Taxonomy" id="930138"/>
    <lineage>
        <taxon>Bacteria</taxon>
        <taxon>Bacillati</taxon>
        <taxon>Bacillota</taxon>
        <taxon>Bacilli</taxon>
        <taxon>Bacillales</taxon>
        <taxon>Staphylococcaceae</taxon>
        <taxon>Aliicoccus</taxon>
    </lineage>
</organism>
<evidence type="ECO:0000256" key="6">
    <source>
        <dbReference type="ARBA" id="ARBA00022989"/>
    </source>
</evidence>
<evidence type="ECO:0000313" key="12">
    <source>
        <dbReference type="Proteomes" id="UP000243605"/>
    </source>
</evidence>
<evidence type="ECO:0000256" key="2">
    <source>
        <dbReference type="ARBA" id="ARBA00022448"/>
    </source>
</evidence>